<dbReference type="PANTHER" id="PTHR46696">
    <property type="entry name" value="P450, PUTATIVE (EUROFUNG)-RELATED"/>
    <property type="match status" value="1"/>
</dbReference>
<dbReference type="PANTHER" id="PTHR46696:SF6">
    <property type="entry name" value="P450, PUTATIVE (EUROFUNG)-RELATED"/>
    <property type="match status" value="1"/>
</dbReference>
<gene>
    <name evidence="2" type="ORF">GCM10022204_09590</name>
</gene>
<comment type="caution">
    <text evidence="2">The sequence shown here is derived from an EMBL/GenBank/DDBJ whole genome shotgun (WGS) entry which is preliminary data.</text>
</comment>
<protein>
    <submittedName>
        <fullName evidence="2">Cytochrome P450</fullName>
    </submittedName>
</protein>
<proteinExistence type="inferred from homology"/>
<dbReference type="Gene3D" id="1.10.630.10">
    <property type="entry name" value="Cytochrome P450"/>
    <property type="match status" value="1"/>
</dbReference>
<reference evidence="3" key="1">
    <citation type="journal article" date="2019" name="Int. J. Syst. Evol. Microbiol.">
        <title>The Global Catalogue of Microorganisms (GCM) 10K type strain sequencing project: providing services to taxonomists for standard genome sequencing and annotation.</title>
        <authorList>
            <consortium name="The Broad Institute Genomics Platform"/>
            <consortium name="The Broad Institute Genome Sequencing Center for Infectious Disease"/>
            <person name="Wu L."/>
            <person name="Ma J."/>
        </authorList>
    </citation>
    <scope>NUCLEOTIDE SEQUENCE [LARGE SCALE GENOMIC DNA]</scope>
    <source>
        <strain evidence="3">JCM 16548</strain>
    </source>
</reference>
<evidence type="ECO:0000313" key="3">
    <source>
        <dbReference type="Proteomes" id="UP001500051"/>
    </source>
</evidence>
<name>A0ABP7CWH1_9ACTN</name>
<comment type="similarity">
    <text evidence="1">Belongs to the cytochrome P450 family.</text>
</comment>
<sequence length="379" mass="41497">MTDHIPDEVLPAGRDLRAYTDELRPDHPVVRNDRGEWVLLRHDLVRRAALDDLSFSSEVSRFLQVPNGLDGSMHTEFREALDPFLAPAALAPHRAEFERIAAALVRSMPRGASVEAVGEIGAAFAVRAQSAWLGWPAELEGRLLAWIKDNHAATRSGDRVRTARVAEEFDDIIRSVLARRRATTLIDVTGELLRVRVHGRELVDAEIVSVLRNWTGGDLGSIASCVGVLVHHLASRPELQSRLREGVLDAELDLVIDEVLRIDDPFVSNRRVTTRAVDLGGVRLPAGAPVKLHWTSANRDDCVFSDPDAFDPAGHASDNLVYGVGRHACPGRLLATLELRIAVRALLAGTTSITLDPNRPAEREVAPVGGWARVPVLLN</sequence>
<dbReference type="PRINTS" id="PR00359">
    <property type="entry name" value="BP450"/>
</dbReference>
<keyword evidence="3" id="KW-1185">Reference proteome</keyword>
<dbReference type="InterPro" id="IPR001128">
    <property type="entry name" value="Cyt_P450"/>
</dbReference>
<dbReference type="InterPro" id="IPR036396">
    <property type="entry name" value="Cyt_P450_sf"/>
</dbReference>
<evidence type="ECO:0000256" key="1">
    <source>
        <dbReference type="ARBA" id="ARBA00010617"/>
    </source>
</evidence>
<dbReference type="EMBL" id="BAAAYX010000002">
    <property type="protein sequence ID" value="GAA3695830.1"/>
    <property type="molecule type" value="Genomic_DNA"/>
</dbReference>
<accession>A0ABP7CWH1</accession>
<dbReference type="CDD" id="cd11079">
    <property type="entry name" value="Cyp_unk"/>
    <property type="match status" value="1"/>
</dbReference>
<dbReference type="SUPFAM" id="SSF48264">
    <property type="entry name" value="Cytochrome P450"/>
    <property type="match status" value="1"/>
</dbReference>
<evidence type="ECO:0000313" key="2">
    <source>
        <dbReference type="EMBL" id="GAA3695830.1"/>
    </source>
</evidence>
<dbReference type="Proteomes" id="UP001500051">
    <property type="component" value="Unassembled WGS sequence"/>
</dbReference>
<organism evidence="2 3">
    <name type="scientific">Microlunatus aurantiacus</name>
    <dbReference type="NCBI Taxonomy" id="446786"/>
    <lineage>
        <taxon>Bacteria</taxon>
        <taxon>Bacillati</taxon>
        <taxon>Actinomycetota</taxon>
        <taxon>Actinomycetes</taxon>
        <taxon>Propionibacteriales</taxon>
        <taxon>Propionibacteriaceae</taxon>
        <taxon>Microlunatus</taxon>
    </lineage>
</organism>
<dbReference type="InterPro" id="IPR002397">
    <property type="entry name" value="Cyt_P450_B"/>
</dbReference>
<dbReference type="Pfam" id="PF00067">
    <property type="entry name" value="p450"/>
    <property type="match status" value="1"/>
</dbReference>